<dbReference type="SUPFAM" id="SSF51338">
    <property type="entry name" value="Composite domain of metallo-dependent hydrolases"/>
    <property type="match status" value="1"/>
</dbReference>
<evidence type="ECO:0000313" key="4">
    <source>
        <dbReference type="Proteomes" id="UP000092584"/>
    </source>
</evidence>
<dbReference type="InterPro" id="IPR006680">
    <property type="entry name" value="Amidohydro-rel"/>
</dbReference>
<dbReference type="Gene3D" id="3.20.20.140">
    <property type="entry name" value="Metal-dependent hydrolases"/>
    <property type="match status" value="1"/>
</dbReference>
<feature type="domain" description="Amidohydrolase-related" evidence="2">
    <location>
        <begin position="89"/>
        <end position="443"/>
    </location>
</feature>
<dbReference type="RefSeq" id="WP_065319821.1">
    <property type="nucleotide sequence ID" value="NZ_CP017477.1"/>
</dbReference>
<gene>
    <name evidence="3" type="ORF">LPB3_11905</name>
</gene>
<dbReference type="KEGG" id="pob:LPB03_11895"/>
<dbReference type="AlphaFoldDB" id="A0A1B8TT76"/>
<comment type="caution">
    <text evidence="3">The sequence shown here is derived from an EMBL/GenBank/DDBJ whole genome shotgun (WGS) entry which is preliminary data.</text>
</comment>
<dbReference type="InterPro" id="IPR011059">
    <property type="entry name" value="Metal-dep_hydrolase_composite"/>
</dbReference>
<dbReference type="Proteomes" id="UP000092584">
    <property type="component" value="Unassembled WGS sequence"/>
</dbReference>
<accession>A0A1B8TT76</accession>
<sequence length="477" mass="53956">MKYYLKIILLLITLIAYGCANPTSNKTKEENQQEFDTYVIKNVNVIPMTENNNEVIKSATVVIQNQKIISINDTLPKDSNVIDGTGKWLIPGLIDMHVHSITDINFKENKPTEGANYFLNTQDVMVPFITNGVTTIFDLDSRIEHFAQRNEIIEGKVIGPRMALAPLIDGGDNGKKVNTPEQGRQAVRIAKANGYNFIKVYSFLNAETFKAIVDEAEKQGLKVVGHIPDVFKGNLEEVFVPNFGLVAHAEEYSKHSKDFTVEDAEYFAQLAKKNNTWLTSSLTTMIWIGKQLRSVDSVRNSETLKYVYPLISNRWVNSNFYYNQTSPEFITRVDNLIDFQEKLIKAFNEAKVPIVAGTDAGIPGIVPGFSLQDELELLAAYGMTNEQVLASATRLPAQWLGIDHKVGTIEVGKYADLLLLDKNPLENIKNTRKIQGVFVNGTWLDKKKIETMLSDLAKWNTSMKDNDRYQWENRRNY</sequence>
<evidence type="ECO:0000259" key="2">
    <source>
        <dbReference type="Pfam" id="PF01979"/>
    </source>
</evidence>
<dbReference type="PROSITE" id="PS51257">
    <property type="entry name" value="PROKAR_LIPOPROTEIN"/>
    <property type="match status" value="1"/>
</dbReference>
<keyword evidence="4" id="KW-1185">Reference proteome</keyword>
<dbReference type="PANTHER" id="PTHR43135:SF3">
    <property type="entry name" value="ALPHA-D-RIBOSE 1-METHYLPHOSPHONATE 5-TRIPHOSPHATE DIPHOSPHATASE"/>
    <property type="match status" value="1"/>
</dbReference>
<dbReference type="PANTHER" id="PTHR43135">
    <property type="entry name" value="ALPHA-D-RIBOSE 1-METHYLPHOSPHONATE 5-TRIPHOSPHATE DIPHOSPHATASE"/>
    <property type="match status" value="1"/>
</dbReference>
<evidence type="ECO:0000313" key="3">
    <source>
        <dbReference type="EMBL" id="OBY62840.1"/>
    </source>
</evidence>
<dbReference type="InterPro" id="IPR032466">
    <property type="entry name" value="Metal_Hydrolase"/>
</dbReference>
<dbReference type="SUPFAM" id="SSF51556">
    <property type="entry name" value="Metallo-dependent hydrolases"/>
    <property type="match status" value="1"/>
</dbReference>
<feature type="signal peptide" evidence="1">
    <location>
        <begin position="1"/>
        <end position="20"/>
    </location>
</feature>
<dbReference type="Gene3D" id="2.30.40.10">
    <property type="entry name" value="Urease, subunit C, domain 1"/>
    <property type="match status" value="1"/>
</dbReference>
<dbReference type="EMBL" id="LSFM01000023">
    <property type="protein sequence ID" value="OBY62840.1"/>
    <property type="molecule type" value="Genomic_DNA"/>
</dbReference>
<keyword evidence="3" id="KW-0378">Hydrolase</keyword>
<dbReference type="STRING" id="1774273.LPB03_11895"/>
<keyword evidence="1" id="KW-0732">Signal</keyword>
<reference evidence="4" key="1">
    <citation type="submission" date="2016-02" db="EMBL/GenBank/DDBJ databases">
        <authorList>
            <person name="Shin S.-K."/>
            <person name="Yi H."/>
            <person name="Kim E."/>
        </authorList>
    </citation>
    <scope>NUCLEOTIDE SEQUENCE [LARGE SCALE GENOMIC DNA]</scope>
    <source>
        <strain evidence="4">LPB0003</strain>
    </source>
</reference>
<dbReference type="InterPro" id="IPR051781">
    <property type="entry name" value="Metallo-dep_Hydrolase"/>
</dbReference>
<dbReference type="Pfam" id="PF01979">
    <property type="entry name" value="Amidohydro_1"/>
    <property type="match status" value="1"/>
</dbReference>
<organism evidence="3 4">
    <name type="scientific">Polaribacter vadi</name>
    <dbReference type="NCBI Taxonomy" id="1774273"/>
    <lineage>
        <taxon>Bacteria</taxon>
        <taxon>Pseudomonadati</taxon>
        <taxon>Bacteroidota</taxon>
        <taxon>Flavobacteriia</taxon>
        <taxon>Flavobacteriales</taxon>
        <taxon>Flavobacteriaceae</taxon>
    </lineage>
</organism>
<dbReference type="OrthoDB" id="9797498at2"/>
<proteinExistence type="predicted"/>
<evidence type="ECO:0000256" key="1">
    <source>
        <dbReference type="SAM" id="SignalP"/>
    </source>
</evidence>
<protein>
    <submittedName>
        <fullName evidence="3">Amidohydrolase</fullName>
    </submittedName>
</protein>
<dbReference type="GO" id="GO:0016810">
    <property type="term" value="F:hydrolase activity, acting on carbon-nitrogen (but not peptide) bonds"/>
    <property type="evidence" value="ECO:0007669"/>
    <property type="project" value="InterPro"/>
</dbReference>
<name>A0A1B8TT76_9FLAO</name>
<feature type="chain" id="PRO_5008615536" evidence="1">
    <location>
        <begin position="21"/>
        <end position="477"/>
    </location>
</feature>